<protein>
    <recommendedName>
        <fullName evidence="3">Plant bHLH transcription factor ACT-like domain-containing protein</fullName>
    </recommendedName>
</protein>
<organism evidence="4 5">
    <name type="scientific">Rehmannia glutinosa</name>
    <name type="common">Chinese foxglove</name>
    <dbReference type="NCBI Taxonomy" id="99300"/>
    <lineage>
        <taxon>Eukaryota</taxon>
        <taxon>Viridiplantae</taxon>
        <taxon>Streptophyta</taxon>
        <taxon>Embryophyta</taxon>
        <taxon>Tracheophyta</taxon>
        <taxon>Spermatophyta</taxon>
        <taxon>Magnoliopsida</taxon>
        <taxon>eudicotyledons</taxon>
        <taxon>Gunneridae</taxon>
        <taxon>Pentapetalae</taxon>
        <taxon>asterids</taxon>
        <taxon>lamiids</taxon>
        <taxon>Lamiales</taxon>
        <taxon>Orobanchaceae</taxon>
        <taxon>Rehmannieae</taxon>
        <taxon>Rehmannia</taxon>
    </lineage>
</organism>
<comment type="caution">
    <text evidence="4">The sequence shown here is derived from an EMBL/GenBank/DDBJ whole genome shotgun (WGS) entry which is preliminary data.</text>
</comment>
<accession>A0ABR0WVT7</accession>
<dbReference type="EMBL" id="JABTTQ020000008">
    <property type="protein sequence ID" value="KAK6151076.1"/>
    <property type="molecule type" value="Genomic_DNA"/>
</dbReference>
<proteinExistence type="predicted"/>
<dbReference type="PANTHER" id="PTHR45959:SF2">
    <property type="entry name" value="BHLH TRANSCRIPTION FACTOR"/>
    <property type="match status" value="1"/>
</dbReference>
<keyword evidence="5" id="KW-1185">Reference proteome</keyword>
<evidence type="ECO:0000256" key="2">
    <source>
        <dbReference type="ARBA" id="ARBA00023242"/>
    </source>
</evidence>
<evidence type="ECO:0000259" key="3">
    <source>
        <dbReference type="Pfam" id="PF22754"/>
    </source>
</evidence>
<reference evidence="4 5" key="1">
    <citation type="journal article" date="2021" name="Comput. Struct. Biotechnol. J.">
        <title>De novo genome assembly of the potent medicinal plant Rehmannia glutinosa using nanopore technology.</title>
        <authorList>
            <person name="Ma L."/>
            <person name="Dong C."/>
            <person name="Song C."/>
            <person name="Wang X."/>
            <person name="Zheng X."/>
            <person name="Niu Y."/>
            <person name="Chen S."/>
            <person name="Feng W."/>
        </authorList>
    </citation>
    <scope>NUCLEOTIDE SEQUENCE [LARGE SCALE GENOMIC DNA]</scope>
    <source>
        <strain evidence="4">DH-2019</strain>
    </source>
</reference>
<keyword evidence="2" id="KW-0539">Nucleus</keyword>
<dbReference type="InterPro" id="IPR052610">
    <property type="entry name" value="bHLH_transcription_regulator"/>
</dbReference>
<feature type="domain" description="Plant bHLH transcription factor ACT-like" evidence="3">
    <location>
        <begin position="67"/>
        <end position="138"/>
    </location>
</feature>
<evidence type="ECO:0000313" key="5">
    <source>
        <dbReference type="Proteomes" id="UP001318860"/>
    </source>
</evidence>
<gene>
    <name evidence="4" type="ORF">DH2020_016008</name>
</gene>
<comment type="subcellular location">
    <subcellularLocation>
        <location evidence="1">Nucleus</location>
    </subcellularLocation>
</comment>
<dbReference type="InterPro" id="IPR054502">
    <property type="entry name" value="bHLH-TF_ACT-like_plant"/>
</dbReference>
<dbReference type="PANTHER" id="PTHR45959">
    <property type="entry name" value="BHLH TRANSCRIPTION FACTOR"/>
    <property type="match status" value="1"/>
</dbReference>
<dbReference type="Proteomes" id="UP001318860">
    <property type="component" value="Unassembled WGS sequence"/>
</dbReference>
<evidence type="ECO:0000256" key="1">
    <source>
        <dbReference type="ARBA" id="ARBA00004123"/>
    </source>
</evidence>
<name>A0ABR0WVT7_REHGL</name>
<dbReference type="Pfam" id="PF22754">
    <property type="entry name" value="bHLH-TF_ACT-like_plant"/>
    <property type="match status" value="1"/>
</dbReference>
<sequence length="148" mass="16191">MDMNSVLGDAIKYLEYLQQRVRTLEGQAANQTMESAVVVKKSRIIVEDEGDSSKSDELRLPEIEARVCENNILLKIQCEKLKGLLGKILAEVEKLNLAVVNIGVAPFGSLAIDITIIAEMEKEFSLSTKDIVTALRSALEADGSAEEP</sequence>
<evidence type="ECO:0000313" key="4">
    <source>
        <dbReference type="EMBL" id="KAK6151076.1"/>
    </source>
</evidence>